<protein>
    <submittedName>
        <fullName evidence="1">Uncharacterized protein</fullName>
    </submittedName>
</protein>
<sequence>MPKFGTMFRLRFRRKELPWEVVDNKFVDPVPTYSSYDELQIDSISDTELNGTYVFDINPSNGKAYRGIHDLHRAVNFSRQQLMSEASKRGFNVLLVESWQLKILRKNKHHRIELLDV</sequence>
<dbReference type="VEuPathDB" id="FungiDB:CC1G_08651"/>
<dbReference type="eggNOG" id="ENOG502RBZN">
    <property type="taxonomic scope" value="Eukaryota"/>
</dbReference>
<dbReference type="HOGENOM" id="CLU_141768_1_0_1"/>
<dbReference type="RefSeq" id="XP_001828505.2">
    <property type="nucleotide sequence ID" value="XM_001828453.2"/>
</dbReference>
<dbReference type="InParanoid" id="A8N0V4"/>
<evidence type="ECO:0000313" key="1">
    <source>
        <dbReference type="EMBL" id="EAU93338.2"/>
    </source>
</evidence>
<accession>A8N0V4</accession>
<reference evidence="1 2" key="1">
    <citation type="journal article" date="2010" name="Proc. Natl. Acad. Sci. U.S.A.">
        <title>Insights into evolution of multicellular fungi from the assembled chromosomes of the mushroom Coprinopsis cinerea (Coprinus cinereus).</title>
        <authorList>
            <person name="Stajich J.E."/>
            <person name="Wilke S.K."/>
            <person name="Ahren D."/>
            <person name="Au C.H."/>
            <person name="Birren B.W."/>
            <person name="Borodovsky M."/>
            <person name="Burns C."/>
            <person name="Canback B."/>
            <person name="Casselton L.A."/>
            <person name="Cheng C.K."/>
            <person name="Deng J."/>
            <person name="Dietrich F.S."/>
            <person name="Fargo D.C."/>
            <person name="Farman M.L."/>
            <person name="Gathman A.C."/>
            <person name="Goldberg J."/>
            <person name="Guigo R."/>
            <person name="Hoegger P.J."/>
            <person name="Hooker J.B."/>
            <person name="Huggins A."/>
            <person name="James T.Y."/>
            <person name="Kamada T."/>
            <person name="Kilaru S."/>
            <person name="Kodira C."/>
            <person name="Kues U."/>
            <person name="Kupfer D."/>
            <person name="Kwan H.S."/>
            <person name="Lomsadze A."/>
            <person name="Li W."/>
            <person name="Lilly W.W."/>
            <person name="Ma L.J."/>
            <person name="Mackey A.J."/>
            <person name="Manning G."/>
            <person name="Martin F."/>
            <person name="Muraguchi H."/>
            <person name="Natvig D.O."/>
            <person name="Palmerini H."/>
            <person name="Ramesh M.A."/>
            <person name="Rehmeyer C.J."/>
            <person name="Roe B.A."/>
            <person name="Shenoy N."/>
            <person name="Stanke M."/>
            <person name="Ter-Hovhannisyan V."/>
            <person name="Tunlid A."/>
            <person name="Velagapudi R."/>
            <person name="Vision T.J."/>
            <person name="Zeng Q."/>
            <person name="Zolan M.E."/>
            <person name="Pukkila P.J."/>
        </authorList>
    </citation>
    <scope>NUCLEOTIDE SEQUENCE [LARGE SCALE GENOMIC DNA]</scope>
    <source>
        <strain evidence="2">Okayama-7 / 130 / ATCC MYA-4618 / FGSC 9003</strain>
    </source>
</reference>
<dbReference type="Proteomes" id="UP000001861">
    <property type="component" value="Unassembled WGS sequence"/>
</dbReference>
<dbReference type="EMBL" id="AACS02000001">
    <property type="protein sequence ID" value="EAU93338.2"/>
    <property type="molecule type" value="Genomic_DNA"/>
</dbReference>
<dbReference type="KEGG" id="cci:CC1G_08651"/>
<organism evidence="1 2">
    <name type="scientific">Coprinopsis cinerea (strain Okayama-7 / 130 / ATCC MYA-4618 / FGSC 9003)</name>
    <name type="common">Inky cap fungus</name>
    <name type="synonym">Hormographiella aspergillata</name>
    <dbReference type="NCBI Taxonomy" id="240176"/>
    <lineage>
        <taxon>Eukaryota</taxon>
        <taxon>Fungi</taxon>
        <taxon>Dikarya</taxon>
        <taxon>Basidiomycota</taxon>
        <taxon>Agaricomycotina</taxon>
        <taxon>Agaricomycetes</taxon>
        <taxon>Agaricomycetidae</taxon>
        <taxon>Agaricales</taxon>
        <taxon>Agaricineae</taxon>
        <taxon>Psathyrellaceae</taxon>
        <taxon>Coprinopsis</taxon>
    </lineage>
</organism>
<comment type="caution">
    <text evidence="1">The sequence shown here is derived from an EMBL/GenBank/DDBJ whole genome shotgun (WGS) entry which is preliminary data.</text>
</comment>
<dbReference type="AlphaFoldDB" id="A8N0V4"/>
<keyword evidence="2" id="KW-1185">Reference proteome</keyword>
<dbReference type="OrthoDB" id="3349961at2759"/>
<name>A8N0V4_COPC7</name>
<gene>
    <name evidence="1" type="ORF">CC1G_08651</name>
</gene>
<dbReference type="OMA" id="KETPWEV"/>
<dbReference type="GeneID" id="6004929"/>
<evidence type="ECO:0000313" key="2">
    <source>
        <dbReference type="Proteomes" id="UP000001861"/>
    </source>
</evidence>
<proteinExistence type="predicted"/>